<keyword evidence="4" id="KW-1185">Reference proteome</keyword>
<gene>
    <name evidence="3" type="ORF">ACIGXA_22410</name>
</gene>
<sequence>MTHPGPRPPGSPEREPSGQPRRPHIRLMAAVGVLGAVALTLGALAAFTTDPAIPLPENMPTLPSRPGTFPLPSGLPTGLPSDFPTDLPSDLPTALPSGFPTELPSDFPTELPSDFPTDLPPDFPTGPPGSNPFGGPR</sequence>
<keyword evidence="2" id="KW-0812">Transmembrane</keyword>
<evidence type="ECO:0000313" key="4">
    <source>
        <dbReference type="Proteomes" id="UP001614394"/>
    </source>
</evidence>
<reference evidence="3 4" key="1">
    <citation type="submission" date="2024-10" db="EMBL/GenBank/DDBJ databases">
        <title>The Natural Products Discovery Center: Release of the First 8490 Sequenced Strains for Exploring Actinobacteria Biosynthetic Diversity.</title>
        <authorList>
            <person name="Kalkreuter E."/>
            <person name="Kautsar S.A."/>
            <person name="Yang D."/>
            <person name="Bader C.D."/>
            <person name="Teijaro C.N."/>
            <person name="Fluegel L."/>
            <person name="Davis C.M."/>
            <person name="Simpson J.R."/>
            <person name="Lauterbach L."/>
            <person name="Steele A.D."/>
            <person name="Gui C."/>
            <person name="Meng S."/>
            <person name="Li G."/>
            <person name="Viehrig K."/>
            <person name="Ye F."/>
            <person name="Su P."/>
            <person name="Kiefer A.F."/>
            <person name="Nichols A."/>
            <person name="Cepeda A.J."/>
            <person name="Yan W."/>
            <person name="Fan B."/>
            <person name="Jiang Y."/>
            <person name="Adhikari A."/>
            <person name="Zheng C.-J."/>
            <person name="Schuster L."/>
            <person name="Cowan T.M."/>
            <person name="Smanski M.J."/>
            <person name="Chevrette M.G."/>
            <person name="De Carvalho L.P.S."/>
            <person name="Shen B."/>
        </authorList>
    </citation>
    <scope>NUCLEOTIDE SEQUENCE [LARGE SCALE GENOMIC DNA]</scope>
    <source>
        <strain evidence="3 4">NPDC053399</strain>
    </source>
</reference>
<evidence type="ECO:0000313" key="3">
    <source>
        <dbReference type="EMBL" id="MFI9103276.1"/>
    </source>
</evidence>
<organism evidence="3 4">
    <name type="scientific">Streptomyces fildesensis</name>
    <dbReference type="NCBI Taxonomy" id="375757"/>
    <lineage>
        <taxon>Bacteria</taxon>
        <taxon>Bacillati</taxon>
        <taxon>Actinomycetota</taxon>
        <taxon>Actinomycetes</taxon>
        <taxon>Kitasatosporales</taxon>
        <taxon>Streptomycetaceae</taxon>
        <taxon>Streptomyces</taxon>
    </lineage>
</organism>
<feature type="region of interest" description="Disordered" evidence="1">
    <location>
        <begin position="1"/>
        <end position="23"/>
    </location>
</feature>
<comment type="caution">
    <text evidence="3">The sequence shown here is derived from an EMBL/GenBank/DDBJ whole genome shotgun (WGS) entry which is preliminary data.</text>
</comment>
<proteinExistence type="predicted"/>
<accession>A0ABW8CCZ6</accession>
<dbReference type="Proteomes" id="UP001614394">
    <property type="component" value="Unassembled WGS sequence"/>
</dbReference>
<feature type="compositionally biased region" description="Pro residues" evidence="1">
    <location>
        <begin position="1"/>
        <end position="11"/>
    </location>
</feature>
<name>A0ABW8CCZ6_9ACTN</name>
<dbReference type="RefSeq" id="WP_399652051.1">
    <property type="nucleotide sequence ID" value="NZ_JBITYG010000006.1"/>
</dbReference>
<feature type="compositionally biased region" description="Low complexity" evidence="1">
    <location>
        <begin position="66"/>
        <end position="81"/>
    </location>
</feature>
<keyword evidence="2" id="KW-0472">Membrane</keyword>
<evidence type="ECO:0000256" key="1">
    <source>
        <dbReference type="SAM" id="MobiDB-lite"/>
    </source>
</evidence>
<feature type="region of interest" description="Disordered" evidence="1">
    <location>
        <begin position="51"/>
        <end position="137"/>
    </location>
</feature>
<keyword evidence="2" id="KW-1133">Transmembrane helix</keyword>
<protein>
    <submittedName>
        <fullName evidence="3">Uncharacterized protein</fullName>
    </submittedName>
</protein>
<feature type="compositionally biased region" description="Pro residues" evidence="1">
    <location>
        <begin position="118"/>
        <end position="130"/>
    </location>
</feature>
<dbReference type="EMBL" id="JBITYG010000006">
    <property type="protein sequence ID" value="MFI9103276.1"/>
    <property type="molecule type" value="Genomic_DNA"/>
</dbReference>
<feature type="transmembrane region" description="Helical" evidence="2">
    <location>
        <begin position="27"/>
        <end position="47"/>
    </location>
</feature>
<evidence type="ECO:0000256" key="2">
    <source>
        <dbReference type="SAM" id="Phobius"/>
    </source>
</evidence>